<organism evidence="3 4">
    <name type="scientific">Actinocorallia longicatena</name>
    <dbReference type="NCBI Taxonomy" id="111803"/>
    <lineage>
        <taxon>Bacteria</taxon>
        <taxon>Bacillati</taxon>
        <taxon>Actinomycetota</taxon>
        <taxon>Actinomycetes</taxon>
        <taxon>Streptosporangiales</taxon>
        <taxon>Thermomonosporaceae</taxon>
        <taxon>Actinocorallia</taxon>
    </lineage>
</organism>
<dbReference type="EMBL" id="BAAAUV010000016">
    <property type="protein sequence ID" value="GAA3226530.1"/>
    <property type="molecule type" value="Genomic_DNA"/>
</dbReference>
<dbReference type="Pfam" id="PF13556">
    <property type="entry name" value="HTH_30"/>
    <property type="match status" value="1"/>
</dbReference>
<feature type="domain" description="PucR C-terminal helix-turn-helix" evidence="1">
    <location>
        <begin position="324"/>
        <end position="381"/>
    </location>
</feature>
<evidence type="ECO:0000259" key="2">
    <source>
        <dbReference type="Pfam" id="PF25906"/>
    </source>
</evidence>
<gene>
    <name evidence="3" type="ORF">GCM10010468_54840</name>
</gene>
<dbReference type="InterPro" id="IPR025736">
    <property type="entry name" value="PucR_C-HTH_dom"/>
</dbReference>
<proteinExistence type="predicted"/>
<protein>
    <submittedName>
        <fullName evidence="3">Helix-turn-helix domain-containing protein</fullName>
    </submittedName>
</protein>
<dbReference type="RefSeq" id="WP_344833766.1">
    <property type="nucleotide sequence ID" value="NZ_BAAAUV010000016.1"/>
</dbReference>
<dbReference type="PANTHER" id="PTHR33744:SF1">
    <property type="entry name" value="DNA-BINDING TRANSCRIPTIONAL ACTIVATOR ADER"/>
    <property type="match status" value="1"/>
</dbReference>
<dbReference type="InterPro" id="IPR051448">
    <property type="entry name" value="CdaR-like_regulators"/>
</dbReference>
<dbReference type="Proteomes" id="UP001501237">
    <property type="component" value="Unassembled WGS sequence"/>
</dbReference>
<dbReference type="Gene3D" id="1.10.10.2840">
    <property type="entry name" value="PucR C-terminal helix-turn-helix domain"/>
    <property type="match status" value="1"/>
</dbReference>
<name>A0ABP6QJ67_9ACTN</name>
<sequence>MSDAEVAEVITVMRDLVPDVSAEAVAAIEERLPEMVRPHDPRYAHMLGKSVRWMIAQFVDLIEDDEVSLEPITEFFHEFGVWTAEEGLSPEAWHAAFRLGSGITIGRLAEAVQDQPGVTPAMIGQVAQKVSVYLDRMAAAMAAGHEDADARTAGDQLMRRQKLIEVLVSSSPNADEIWDLALQARWKLPQTAAAVALRRRDPGGERRAEIPANALAALHLSEPCLIVPDPDGPGQREALAAGLGDWIAAIGPTTGTNDLARSLSWARRALALAEEGFVPCEVPVIAADHIPLMQAVRDRDMTEHLVALRLAPLMTVRAQHRRRLAETLLICLECGFNASDVAKRLYLHAQTVRYRLRQLEELFGEPLQDPAHHLELNIALRYWLAVDPAP</sequence>
<dbReference type="Pfam" id="PF25906">
    <property type="entry name" value="PucR-like_N"/>
    <property type="match status" value="1"/>
</dbReference>
<dbReference type="InterPro" id="IPR042070">
    <property type="entry name" value="PucR_C-HTH_sf"/>
</dbReference>
<feature type="domain" description="PucR-like N-terminal" evidence="2">
    <location>
        <begin position="7"/>
        <end position="168"/>
    </location>
</feature>
<keyword evidence="4" id="KW-1185">Reference proteome</keyword>
<reference evidence="4" key="1">
    <citation type="journal article" date="2019" name="Int. J. Syst. Evol. Microbiol.">
        <title>The Global Catalogue of Microorganisms (GCM) 10K type strain sequencing project: providing services to taxonomists for standard genome sequencing and annotation.</title>
        <authorList>
            <consortium name="The Broad Institute Genomics Platform"/>
            <consortium name="The Broad Institute Genome Sequencing Center for Infectious Disease"/>
            <person name="Wu L."/>
            <person name="Ma J."/>
        </authorList>
    </citation>
    <scope>NUCLEOTIDE SEQUENCE [LARGE SCALE GENOMIC DNA]</scope>
    <source>
        <strain evidence="4">JCM 9377</strain>
    </source>
</reference>
<comment type="caution">
    <text evidence="3">The sequence shown here is derived from an EMBL/GenBank/DDBJ whole genome shotgun (WGS) entry which is preliminary data.</text>
</comment>
<accession>A0ABP6QJ67</accession>
<dbReference type="PANTHER" id="PTHR33744">
    <property type="entry name" value="CARBOHYDRATE DIACID REGULATOR"/>
    <property type="match status" value="1"/>
</dbReference>
<evidence type="ECO:0000313" key="3">
    <source>
        <dbReference type="EMBL" id="GAA3226530.1"/>
    </source>
</evidence>
<evidence type="ECO:0000313" key="4">
    <source>
        <dbReference type="Proteomes" id="UP001501237"/>
    </source>
</evidence>
<evidence type="ECO:0000259" key="1">
    <source>
        <dbReference type="Pfam" id="PF13556"/>
    </source>
</evidence>
<dbReference type="InterPro" id="IPR058663">
    <property type="entry name" value="PucR-like_N"/>
</dbReference>